<dbReference type="Pfam" id="PF00258">
    <property type="entry name" value="Flavodoxin_1"/>
    <property type="match status" value="1"/>
</dbReference>
<dbReference type="GO" id="GO:0010181">
    <property type="term" value="F:FMN binding"/>
    <property type="evidence" value="ECO:0007669"/>
    <property type="project" value="InterPro"/>
</dbReference>
<dbReference type="OrthoDB" id="1688044at2759"/>
<name>A0A8J2SCC5_9STRA</name>
<dbReference type="EMBL" id="CAKKNE010000002">
    <property type="protein sequence ID" value="CAH0370088.1"/>
    <property type="molecule type" value="Genomic_DNA"/>
</dbReference>
<organism evidence="3 4">
    <name type="scientific">Pelagomonas calceolata</name>
    <dbReference type="NCBI Taxonomy" id="35677"/>
    <lineage>
        <taxon>Eukaryota</taxon>
        <taxon>Sar</taxon>
        <taxon>Stramenopiles</taxon>
        <taxon>Ochrophyta</taxon>
        <taxon>Pelagophyceae</taxon>
        <taxon>Pelagomonadales</taxon>
        <taxon>Pelagomonadaceae</taxon>
        <taxon>Pelagomonas</taxon>
    </lineage>
</organism>
<dbReference type="GO" id="GO:0016491">
    <property type="term" value="F:oxidoreductase activity"/>
    <property type="evidence" value="ECO:0007669"/>
    <property type="project" value="TreeGrafter"/>
</dbReference>
<proteinExistence type="predicted"/>
<sequence>MKVCIIYGSESGNSERAVKAIAKTWQGSNFEIGEIMEGATAAVRGFAALAEQYDFLVVATSSNGEGDPPFNFHPFLKALYAADDAGEKPLTGCGFAVLGFGCSHFDTFQNCPRLTDKLLADLGAIRAVSREECDDSDEDHTKQAKAKWGDAVLKVLQSGKIPSAHVGDWADACTQNGATILDKHDDMLVAAAQGAPSVPLLVFGALAVAAAGVAVSKFAALTGEVAV</sequence>
<dbReference type="PANTHER" id="PTHR19384">
    <property type="entry name" value="NITRIC OXIDE SYNTHASE-RELATED"/>
    <property type="match status" value="1"/>
</dbReference>
<evidence type="ECO:0000256" key="1">
    <source>
        <dbReference type="ARBA" id="ARBA00022630"/>
    </source>
</evidence>
<evidence type="ECO:0000313" key="3">
    <source>
        <dbReference type="EMBL" id="CAH0370088.1"/>
    </source>
</evidence>
<dbReference type="GO" id="GO:0050660">
    <property type="term" value="F:flavin adenine dinucleotide binding"/>
    <property type="evidence" value="ECO:0007669"/>
    <property type="project" value="TreeGrafter"/>
</dbReference>
<feature type="domain" description="Flavodoxin-like" evidence="2">
    <location>
        <begin position="3"/>
        <end position="153"/>
    </location>
</feature>
<keyword evidence="1" id="KW-0285">Flavoprotein</keyword>
<dbReference type="Proteomes" id="UP000789595">
    <property type="component" value="Unassembled WGS sequence"/>
</dbReference>
<keyword evidence="4" id="KW-1185">Reference proteome</keyword>
<dbReference type="GO" id="GO:0005829">
    <property type="term" value="C:cytosol"/>
    <property type="evidence" value="ECO:0007669"/>
    <property type="project" value="TreeGrafter"/>
</dbReference>
<dbReference type="InterPro" id="IPR008254">
    <property type="entry name" value="Flavodoxin/NO_synth"/>
</dbReference>
<dbReference type="InterPro" id="IPR029039">
    <property type="entry name" value="Flavoprotein-like_sf"/>
</dbReference>
<dbReference type="Gene3D" id="3.40.50.360">
    <property type="match status" value="1"/>
</dbReference>
<evidence type="ECO:0000313" key="4">
    <source>
        <dbReference type="Proteomes" id="UP000789595"/>
    </source>
</evidence>
<reference evidence="3" key="1">
    <citation type="submission" date="2021-11" db="EMBL/GenBank/DDBJ databases">
        <authorList>
            <consortium name="Genoscope - CEA"/>
            <person name="William W."/>
        </authorList>
    </citation>
    <scope>NUCLEOTIDE SEQUENCE</scope>
</reference>
<dbReference type="AlphaFoldDB" id="A0A8J2SCC5"/>
<comment type="caution">
    <text evidence="3">The sequence shown here is derived from an EMBL/GenBank/DDBJ whole genome shotgun (WGS) entry which is preliminary data.</text>
</comment>
<accession>A0A8J2SCC5</accession>
<dbReference type="InterPro" id="IPR001094">
    <property type="entry name" value="Flavdoxin-like"/>
</dbReference>
<dbReference type="PRINTS" id="PR00369">
    <property type="entry name" value="FLAVODOXIN"/>
</dbReference>
<dbReference type="SUPFAM" id="SSF52218">
    <property type="entry name" value="Flavoproteins"/>
    <property type="match status" value="1"/>
</dbReference>
<protein>
    <recommendedName>
        <fullName evidence="2">Flavodoxin-like domain-containing protein</fullName>
    </recommendedName>
</protein>
<dbReference type="PANTHER" id="PTHR19384:SF17">
    <property type="entry name" value="NADPH--CYTOCHROME P450 REDUCTASE"/>
    <property type="match status" value="1"/>
</dbReference>
<gene>
    <name evidence="3" type="ORF">PECAL_2P32380</name>
</gene>
<dbReference type="PROSITE" id="PS50902">
    <property type="entry name" value="FLAVODOXIN_LIKE"/>
    <property type="match status" value="1"/>
</dbReference>
<evidence type="ECO:0000259" key="2">
    <source>
        <dbReference type="PROSITE" id="PS50902"/>
    </source>
</evidence>